<protein>
    <submittedName>
        <fullName evidence="1">DinB family protein</fullName>
    </submittedName>
</protein>
<gene>
    <name evidence="1" type="ORF">E9934_03675</name>
</gene>
<evidence type="ECO:0000313" key="2">
    <source>
        <dbReference type="Proteomes" id="UP000307087"/>
    </source>
</evidence>
<dbReference type="RefSeq" id="WP_136561423.1">
    <property type="nucleotide sequence ID" value="NZ_BAABLS010000002.1"/>
</dbReference>
<proteinExistence type="predicted"/>
<organism evidence="1 2">
    <name type="scientific">Nocardioides caeni</name>
    <dbReference type="NCBI Taxonomy" id="574700"/>
    <lineage>
        <taxon>Bacteria</taxon>
        <taxon>Bacillati</taxon>
        <taxon>Actinomycetota</taxon>
        <taxon>Actinomycetes</taxon>
        <taxon>Propionibacteriales</taxon>
        <taxon>Nocardioidaceae</taxon>
        <taxon>Nocardioides</taxon>
    </lineage>
</organism>
<comment type="caution">
    <text evidence="1">The sequence shown here is derived from an EMBL/GenBank/DDBJ whole genome shotgun (WGS) entry which is preliminary data.</text>
</comment>
<evidence type="ECO:0000313" key="1">
    <source>
        <dbReference type="EMBL" id="THV18711.1"/>
    </source>
</evidence>
<dbReference type="Proteomes" id="UP000307087">
    <property type="component" value="Unassembled WGS sequence"/>
</dbReference>
<reference evidence="1 2" key="1">
    <citation type="journal article" date="2009" name="Int. J. Syst. Evol. Microbiol.">
        <title>Nocardioides caeni sp. nov., isolated from wastewater.</title>
        <authorList>
            <person name="Yoon J.H."/>
            <person name="Kang S.J."/>
            <person name="Park S."/>
            <person name="Kim W."/>
            <person name="Oh T.K."/>
        </authorList>
    </citation>
    <scope>NUCLEOTIDE SEQUENCE [LARGE SCALE GENOMIC DNA]</scope>
    <source>
        <strain evidence="1 2">DSM 23134</strain>
    </source>
</reference>
<sequence length="205" mass="22220">MTFAALSDPAAVLRTYLGRAREALLWKLDGLGERAVRLPRTPTGTSLLGIVLHCANVEIGYFGPTFGRSWPDPGHPALIPEDAYDADPQADWTVPAELETAELVAFHRRVAAFADAAFDELPLDTVGRVPWWPEDRAEASLHEIAVHVMTDLHRHAGHADILREGIDGAAGLSIAFPNLPDASGRSSYLARLTAIAEQFPDPASR</sequence>
<dbReference type="SUPFAM" id="SSF109854">
    <property type="entry name" value="DinB/YfiT-like putative metalloenzymes"/>
    <property type="match status" value="1"/>
</dbReference>
<dbReference type="EMBL" id="STGW01000001">
    <property type="protein sequence ID" value="THV18711.1"/>
    <property type="molecule type" value="Genomic_DNA"/>
</dbReference>
<keyword evidence="2" id="KW-1185">Reference proteome</keyword>
<dbReference type="AlphaFoldDB" id="A0A4S8NQV5"/>
<dbReference type="Pfam" id="PF04978">
    <property type="entry name" value="MST"/>
    <property type="match status" value="1"/>
</dbReference>
<dbReference type="InterPro" id="IPR034660">
    <property type="entry name" value="DinB/YfiT-like"/>
</dbReference>
<accession>A0A4S8NQV5</accession>
<dbReference type="OrthoDB" id="4548523at2"/>
<name>A0A4S8NQV5_9ACTN</name>
<dbReference type="InterPro" id="IPR007061">
    <property type="entry name" value="MST-like"/>
</dbReference>
<dbReference type="Gene3D" id="1.20.120.450">
    <property type="entry name" value="dinb family like domain"/>
    <property type="match status" value="1"/>
</dbReference>